<reference evidence="1 2" key="1">
    <citation type="submission" date="2024-05" db="EMBL/GenBank/DDBJ databases">
        <title>A draft genome resource for the thread blight pathogen Marasmius tenuissimus strain MS-2.</title>
        <authorList>
            <person name="Yulfo-Soto G.E."/>
            <person name="Baruah I.K."/>
            <person name="Amoako-Attah I."/>
            <person name="Bukari Y."/>
            <person name="Meinhardt L.W."/>
            <person name="Bailey B.A."/>
            <person name="Cohen S.P."/>
        </authorList>
    </citation>
    <scope>NUCLEOTIDE SEQUENCE [LARGE SCALE GENOMIC DNA]</scope>
    <source>
        <strain evidence="1 2">MS-2</strain>
    </source>
</reference>
<sequence length="366" mass="41784">MSNLPIVEWVPPETLRQIFAAACDSYEDDSFELNPMNPHAQVHVIRNVSKKWRIIMDTQRDCWKRVSFAKHLCVFTKEKAHIVGTMISRWLLTACGTKEEDGHQKSKQHISFYFRTVFINRMTVAERISVRYLNMYSMFWNRAVLETDPSLIVAFGPAHSRVGNLTSLHLIFPHGGDSSDIHFARSAMMAFEVAPKLKHLYFGGRWDPTMNIMLSVLPWSQITHVEVAERYPFDFYHIMKHATSATTAIVQSVPIPVSNPGAIFPEPLDLPKLEKLLYTAQYMDPTYAPSRPRSKSGLFRYLKLRGLKHLEVDGGDDERVCREVLDMIGKSGSDGTCLVLKRPQSDGNWIADRDDLNQAFGILIEV</sequence>
<protein>
    <recommendedName>
        <fullName evidence="3">F-box domain-containing protein</fullName>
    </recommendedName>
</protein>
<comment type="caution">
    <text evidence="1">The sequence shown here is derived from an EMBL/GenBank/DDBJ whole genome shotgun (WGS) entry which is preliminary data.</text>
</comment>
<dbReference type="EMBL" id="JBBXMP010000059">
    <property type="protein sequence ID" value="KAL0064620.1"/>
    <property type="molecule type" value="Genomic_DNA"/>
</dbReference>
<name>A0ABR2ZSG4_9AGAR</name>
<dbReference type="Proteomes" id="UP001437256">
    <property type="component" value="Unassembled WGS sequence"/>
</dbReference>
<accession>A0ABR2ZSG4</accession>
<proteinExistence type="predicted"/>
<organism evidence="1 2">
    <name type="scientific">Marasmius tenuissimus</name>
    <dbReference type="NCBI Taxonomy" id="585030"/>
    <lineage>
        <taxon>Eukaryota</taxon>
        <taxon>Fungi</taxon>
        <taxon>Dikarya</taxon>
        <taxon>Basidiomycota</taxon>
        <taxon>Agaricomycotina</taxon>
        <taxon>Agaricomycetes</taxon>
        <taxon>Agaricomycetidae</taxon>
        <taxon>Agaricales</taxon>
        <taxon>Marasmiineae</taxon>
        <taxon>Marasmiaceae</taxon>
        <taxon>Marasmius</taxon>
    </lineage>
</organism>
<gene>
    <name evidence="1" type="ORF">AAF712_008446</name>
</gene>
<evidence type="ECO:0000313" key="1">
    <source>
        <dbReference type="EMBL" id="KAL0064620.1"/>
    </source>
</evidence>
<evidence type="ECO:0000313" key="2">
    <source>
        <dbReference type="Proteomes" id="UP001437256"/>
    </source>
</evidence>
<keyword evidence="2" id="KW-1185">Reference proteome</keyword>
<evidence type="ECO:0008006" key="3">
    <source>
        <dbReference type="Google" id="ProtNLM"/>
    </source>
</evidence>